<organism evidence="10 11">
    <name type="scientific">Stenotrophomonas rhizophila</name>
    <dbReference type="NCBI Taxonomy" id="216778"/>
    <lineage>
        <taxon>Bacteria</taxon>
        <taxon>Pseudomonadati</taxon>
        <taxon>Pseudomonadota</taxon>
        <taxon>Gammaproteobacteria</taxon>
        <taxon>Lysobacterales</taxon>
        <taxon>Lysobacteraceae</taxon>
        <taxon>Stenotrophomonas</taxon>
    </lineage>
</organism>
<dbReference type="GO" id="GO:0051607">
    <property type="term" value="P:defense response to virus"/>
    <property type="evidence" value="ECO:0007669"/>
    <property type="project" value="UniProtKB-KW"/>
</dbReference>
<dbReference type="PROSITE" id="PS50878">
    <property type="entry name" value="RT_POL"/>
    <property type="match status" value="1"/>
</dbReference>
<dbReference type="CDD" id="cd03487">
    <property type="entry name" value="RT_Bac_retron_II"/>
    <property type="match status" value="1"/>
</dbReference>
<evidence type="ECO:0000256" key="5">
    <source>
        <dbReference type="ARBA" id="ARBA00022918"/>
    </source>
</evidence>
<dbReference type="PRINTS" id="PR00866">
    <property type="entry name" value="RNADNAPOLMS"/>
</dbReference>
<name>A0AAP5AL27_9GAMM</name>
<protein>
    <submittedName>
        <fullName evidence="10">RNA-directed DNA polymerase</fullName>
        <ecNumber evidence="10">2.7.7.49</ecNumber>
    </submittedName>
</protein>
<dbReference type="EMBL" id="JAUTAS010000001">
    <property type="protein sequence ID" value="MDQ1110046.1"/>
    <property type="molecule type" value="Genomic_DNA"/>
</dbReference>
<dbReference type="InterPro" id="IPR043502">
    <property type="entry name" value="DNA/RNA_pol_sf"/>
</dbReference>
<evidence type="ECO:0000256" key="6">
    <source>
        <dbReference type="ARBA" id="ARBA00023118"/>
    </source>
</evidence>
<sequence length="437" mass="49755">MLTNVVSSPPAVLDRELARYAFNRMLDVSIWIDSGELRWKRLGAASMRGTAGPIRTVAKLSRALGLSESFLREVAERSDSESYRPTDAPPKKDGQKREVFSPSRDVRLIQGRIVARILKRPAVVRWPPYIFGGIHRDALAAGDKRDHVECARMHCGARSLLKMDITDFFGNVSEEIVFRMFVSHFGWGAGPAKLLAKLCCRDGRLPQGGITSSYLALMSLYNIEPQYVGILASKKLVYTRYVDDITVSSKLANYEFSPVRALIGQALLVNGFSINEAKTVITRTGLEPLVVHGLNVSQSSPTLPRVEVKRVKAIGRQTVMDAVESGRRSYSFRKRYYRAMGLVNKLSRVRSRSHEGLLKKLKSVRPLPSFEDYKIATDSSYELRDVYSRKKSGYWYFRRFNKLMARLDLIATENELWALNLRRYMTRHYRPEFKESL</sequence>
<dbReference type="Pfam" id="PF00078">
    <property type="entry name" value="RVT_1"/>
    <property type="match status" value="1"/>
</dbReference>
<evidence type="ECO:0000256" key="3">
    <source>
        <dbReference type="ARBA" id="ARBA00022723"/>
    </source>
</evidence>
<evidence type="ECO:0000256" key="8">
    <source>
        <dbReference type="SAM" id="MobiDB-lite"/>
    </source>
</evidence>
<comment type="similarity">
    <text evidence="7">Belongs to the bacterial reverse transcriptase family.</text>
</comment>
<evidence type="ECO:0000256" key="4">
    <source>
        <dbReference type="ARBA" id="ARBA00022842"/>
    </source>
</evidence>
<accession>A0AAP5AL27</accession>
<evidence type="ECO:0000259" key="9">
    <source>
        <dbReference type="PROSITE" id="PS50878"/>
    </source>
</evidence>
<keyword evidence="4" id="KW-0460">Magnesium</keyword>
<dbReference type="GO" id="GO:0046872">
    <property type="term" value="F:metal ion binding"/>
    <property type="evidence" value="ECO:0007669"/>
    <property type="project" value="UniProtKB-KW"/>
</dbReference>
<evidence type="ECO:0000256" key="7">
    <source>
        <dbReference type="ARBA" id="ARBA00034120"/>
    </source>
</evidence>
<comment type="caution">
    <text evidence="10">The sequence shown here is derived from an EMBL/GenBank/DDBJ whole genome shotgun (WGS) entry which is preliminary data.</text>
</comment>
<evidence type="ECO:0000313" key="10">
    <source>
        <dbReference type="EMBL" id="MDQ1110046.1"/>
    </source>
</evidence>
<keyword evidence="6" id="KW-0051">Antiviral defense</keyword>
<dbReference type="GO" id="GO:0003723">
    <property type="term" value="F:RNA binding"/>
    <property type="evidence" value="ECO:0007669"/>
    <property type="project" value="InterPro"/>
</dbReference>
<keyword evidence="1 10" id="KW-0808">Transferase</keyword>
<gene>
    <name evidence="10" type="ORF">QE424_003205</name>
</gene>
<feature type="domain" description="Reverse transcriptase" evidence="9">
    <location>
        <begin position="70"/>
        <end position="296"/>
    </location>
</feature>
<proteinExistence type="inferred from homology"/>
<evidence type="ECO:0000256" key="1">
    <source>
        <dbReference type="ARBA" id="ARBA00022679"/>
    </source>
</evidence>
<dbReference type="AlphaFoldDB" id="A0AAP5AL27"/>
<feature type="region of interest" description="Disordered" evidence="8">
    <location>
        <begin position="77"/>
        <end position="99"/>
    </location>
</feature>
<dbReference type="SUPFAM" id="SSF56672">
    <property type="entry name" value="DNA/RNA polymerases"/>
    <property type="match status" value="1"/>
</dbReference>
<dbReference type="EC" id="2.7.7.49" evidence="10"/>
<dbReference type="InterPro" id="IPR000477">
    <property type="entry name" value="RT_dom"/>
</dbReference>
<dbReference type="GO" id="GO:0003964">
    <property type="term" value="F:RNA-directed DNA polymerase activity"/>
    <property type="evidence" value="ECO:0007669"/>
    <property type="project" value="UniProtKB-KW"/>
</dbReference>
<keyword evidence="5 10" id="KW-0695">RNA-directed DNA polymerase</keyword>
<keyword evidence="3" id="KW-0479">Metal-binding</keyword>
<dbReference type="InterPro" id="IPR000123">
    <property type="entry name" value="Reverse_transcriptase_msDNA"/>
</dbReference>
<evidence type="ECO:0000256" key="2">
    <source>
        <dbReference type="ARBA" id="ARBA00022695"/>
    </source>
</evidence>
<reference evidence="10" key="1">
    <citation type="submission" date="2023-07" db="EMBL/GenBank/DDBJ databases">
        <title>Functional and genomic diversity of the sorghum phyllosphere microbiome.</title>
        <authorList>
            <person name="Shade A."/>
        </authorList>
    </citation>
    <scope>NUCLEOTIDE SEQUENCE</scope>
    <source>
        <strain evidence="10">SORGH_AS_0457</strain>
    </source>
</reference>
<dbReference type="RefSeq" id="WP_307107557.1">
    <property type="nucleotide sequence ID" value="NZ_JAUTAS010000001.1"/>
</dbReference>
<dbReference type="Proteomes" id="UP001226084">
    <property type="component" value="Unassembled WGS sequence"/>
</dbReference>
<evidence type="ECO:0000313" key="11">
    <source>
        <dbReference type="Proteomes" id="UP001226084"/>
    </source>
</evidence>
<keyword evidence="2 10" id="KW-0548">Nucleotidyltransferase</keyword>